<dbReference type="EMBL" id="JANPWB010000011">
    <property type="protein sequence ID" value="KAJ1131774.1"/>
    <property type="molecule type" value="Genomic_DNA"/>
</dbReference>
<sequence length="90" mass="10495">MAAGSRGLPRERCGGISALHQEDRCQGKLRCRLVHRQELVRHRGNDNAHRRCDISQRWEMIYCWYISGIEPQEVPHRPGVPVHRRDGIDD</sequence>
<protein>
    <submittedName>
        <fullName evidence="1">Uncharacterized protein</fullName>
    </submittedName>
</protein>
<organism evidence="1 2">
    <name type="scientific">Pleurodeles waltl</name>
    <name type="common">Iberian ribbed newt</name>
    <dbReference type="NCBI Taxonomy" id="8319"/>
    <lineage>
        <taxon>Eukaryota</taxon>
        <taxon>Metazoa</taxon>
        <taxon>Chordata</taxon>
        <taxon>Craniata</taxon>
        <taxon>Vertebrata</taxon>
        <taxon>Euteleostomi</taxon>
        <taxon>Amphibia</taxon>
        <taxon>Batrachia</taxon>
        <taxon>Caudata</taxon>
        <taxon>Salamandroidea</taxon>
        <taxon>Salamandridae</taxon>
        <taxon>Pleurodelinae</taxon>
        <taxon>Pleurodeles</taxon>
    </lineage>
</organism>
<comment type="caution">
    <text evidence="1">The sequence shown here is derived from an EMBL/GenBank/DDBJ whole genome shotgun (WGS) entry which is preliminary data.</text>
</comment>
<dbReference type="Proteomes" id="UP001066276">
    <property type="component" value="Chromosome 7"/>
</dbReference>
<evidence type="ECO:0000313" key="1">
    <source>
        <dbReference type="EMBL" id="KAJ1131774.1"/>
    </source>
</evidence>
<accession>A0AAV7PV00</accession>
<dbReference type="AlphaFoldDB" id="A0AAV7PV00"/>
<name>A0AAV7PV00_PLEWA</name>
<gene>
    <name evidence="1" type="ORF">NDU88_010107</name>
</gene>
<keyword evidence="2" id="KW-1185">Reference proteome</keyword>
<evidence type="ECO:0000313" key="2">
    <source>
        <dbReference type="Proteomes" id="UP001066276"/>
    </source>
</evidence>
<reference evidence="1" key="1">
    <citation type="journal article" date="2022" name="bioRxiv">
        <title>Sequencing and chromosome-scale assembly of the giantPleurodeles waltlgenome.</title>
        <authorList>
            <person name="Brown T."/>
            <person name="Elewa A."/>
            <person name="Iarovenko S."/>
            <person name="Subramanian E."/>
            <person name="Araus A.J."/>
            <person name="Petzold A."/>
            <person name="Susuki M."/>
            <person name="Suzuki K.-i.T."/>
            <person name="Hayashi T."/>
            <person name="Toyoda A."/>
            <person name="Oliveira C."/>
            <person name="Osipova E."/>
            <person name="Leigh N.D."/>
            <person name="Simon A."/>
            <person name="Yun M.H."/>
        </authorList>
    </citation>
    <scope>NUCLEOTIDE SEQUENCE</scope>
    <source>
        <strain evidence="1">20211129_DDA</strain>
        <tissue evidence="1">Liver</tissue>
    </source>
</reference>
<proteinExistence type="predicted"/>